<dbReference type="EMBL" id="NFLJ01000001">
    <property type="protein sequence ID" value="OUQ36562.1"/>
    <property type="molecule type" value="Genomic_DNA"/>
</dbReference>
<protein>
    <submittedName>
        <fullName evidence="4">Uncharacterized protein</fullName>
    </submittedName>
</protein>
<dbReference type="Pfam" id="PF14191">
    <property type="entry name" value="YodL"/>
    <property type="match status" value="1"/>
</dbReference>
<dbReference type="RefSeq" id="WP_087356781.1">
    <property type="nucleotide sequence ID" value="NZ_NFLJ01000001.1"/>
</dbReference>
<accession>A0A1Y4T5R3</accession>
<comment type="caution">
    <text evidence="4">The sequence shown here is derived from an EMBL/GenBank/DDBJ whole genome shotgun (WGS) entry which is preliminary data.</text>
</comment>
<evidence type="ECO:0000259" key="3">
    <source>
        <dbReference type="Pfam" id="PF14195"/>
    </source>
</evidence>
<keyword evidence="5" id="KW-1185">Reference proteome</keyword>
<dbReference type="InterPro" id="IPR025465">
    <property type="entry name" value="DUF4316"/>
</dbReference>
<feature type="domain" description="DUF4316" evidence="3">
    <location>
        <begin position="138"/>
        <end position="178"/>
    </location>
</feature>
<reference evidence="4 5" key="1">
    <citation type="journal article" date="2018" name="BMC Genomics">
        <title>Whole genome sequencing and function prediction of 133 gut anaerobes isolated from chicken caecum in pure cultures.</title>
        <authorList>
            <person name="Medvecky M."/>
            <person name="Cejkova D."/>
            <person name="Polansky O."/>
            <person name="Karasova D."/>
            <person name="Kubasova T."/>
            <person name="Cizek A."/>
            <person name="Rychlik I."/>
        </authorList>
    </citation>
    <scope>NUCLEOTIDE SEQUENCE [LARGE SCALE GENOMIC DNA]</scope>
    <source>
        <strain evidence="4 5">An13</strain>
    </source>
</reference>
<dbReference type="Pfam" id="PF14195">
    <property type="entry name" value="DUF4316"/>
    <property type="match status" value="1"/>
</dbReference>
<dbReference type="OrthoDB" id="2875909at2"/>
<organism evidence="4 5">
    <name type="scientific">Massilimicrobiota timonensis</name>
    <dbReference type="NCBI Taxonomy" id="1776392"/>
    <lineage>
        <taxon>Bacteria</taxon>
        <taxon>Bacillati</taxon>
        <taxon>Bacillota</taxon>
        <taxon>Erysipelotrichia</taxon>
        <taxon>Erysipelotrichales</taxon>
        <taxon>Erysipelotrichaceae</taxon>
        <taxon>Massilimicrobiota</taxon>
    </lineage>
</organism>
<dbReference type="AlphaFoldDB" id="A0A1Y4T5R3"/>
<proteinExistence type="predicted"/>
<gene>
    <name evidence="4" type="ORF">B5E75_00025</name>
</gene>
<evidence type="ECO:0000259" key="2">
    <source>
        <dbReference type="Pfam" id="PF14191"/>
    </source>
</evidence>
<dbReference type="InterPro" id="IPR025923">
    <property type="entry name" value="YodL-like_dom"/>
</dbReference>
<feature type="region of interest" description="Disordered" evidence="1">
    <location>
        <begin position="171"/>
        <end position="192"/>
    </location>
</feature>
<evidence type="ECO:0000313" key="5">
    <source>
        <dbReference type="Proteomes" id="UP000195305"/>
    </source>
</evidence>
<sequence length="192" mass="22133">MSKNKIEKWDELNGNASQEERLQAFIDTTTDCYAIMQLKRIDETLGERFASRRELEKIGRVPEYDHYEVIYVSPLYPDITDGSVLDNLYMKFNTNLPQDYRGHSLSVSDIVALKQDNKVTCHYVDSLGFGELKDFIPPENYLKNAEMSLEDDYGMIDGVINNGKASVLEQLKETTSKSREKKLSFPTEREIE</sequence>
<evidence type="ECO:0000313" key="4">
    <source>
        <dbReference type="EMBL" id="OUQ36562.1"/>
    </source>
</evidence>
<feature type="domain" description="YodL-like" evidence="2">
    <location>
        <begin position="33"/>
        <end position="135"/>
    </location>
</feature>
<name>A0A1Y4T5R3_9FIRM</name>
<evidence type="ECO:0000256" key="1">
    <source>
        <dbReference type="SAM" id="MobiDB-lite"/>
    </source>
</evidence>
<dbReference type="Proteomes" id="UP000195305">
    <property type="component" value="Unassembled WGS sequence"/>
</dbReference>